<accession>A0A543G2P4</accession>
<protein>
    <recommendedName>
        <fullName evidence="1">GmrSD restriction endonucleases N-terminal domain-containing protein</fullName>
    </recommendedName>
</protein>
<dbReference type="EMBL" id="VFPJ01000001">
    <property type="protein sequence ID" value="TQM40370.1"/>
    <property type="molecule type" value="Genomic_DNA"/>
</dbReference>
<proteinExistence type="predicted"/>
<evidence type="ECO:0000259" key="1">
    <source>
        <dbReference type="Pfam" id="PF03235"/>
    </source>
</evidence>
<organism evidence="2 3">
    <name type="scientific">Flavobacterium branchiophilum</name>
    <dbReference type="NCBI Taxonomy" id="55197"/>
    <lineage>
        <taxon>Bacteria</taxon>
        <taxon>Pseudomonadati</taxon>
        <taxon>Bacteroidota</taxon>
        <taxon>Flavobacteriia</taxon>
        <taxon>Flavobacteriales</taxon>
        <taxon>Flavobacteriaceae</taxon>
        <taxon>Flavobacterium</taxon>
    </lineage>
</organism>
<dbReference type="PANTHER" id="PTHR37292">
    <property type="entry name" value="VNG6097C"/>
    <property type="match status" value="1"/>
</dbReference>
<evidence type="ECO:0000313" key="2">
    <source>
        <dbReference type="EMBL" id="TQM40370.1"/>
    </source>
</evidence>
<name>A0A543G2P4_9FLAO</name>
<feature type="domain" description="GmrSD restriction endonucleases N-terminal" evidence="1">
    <location>
        <begin position="19"/>
        <end position="215"/>
    </location>
</feature>
<dbReference type="RefSeq" id="WP_089079644.1">
    <property type="nucleotide sequence ID" value="NZ_VFPJ01000001.1"/>
</dbReference>
<dbReference type="AlphaFoldDB" id="A0A543G2P4"/>
<sequence>MQKYSVNQHLIETIMSWVISGEIAIPEIQRPFVWDSSKVRDLMDSLYQGYPIGYVIAWKNPNVRLKDGTLSEGKKVLIDGQQRITALTAAILGQYVINKNYQRVKIKIAFHPINERFEVQNPAINKDKTWLPDISEILNGNSSVLKIIRNYLVLNPDTDEELIENTITKLVNIPKKQIGLIELASDLDIETVTEIFIRINSKGVVLSQADFAMSKIASNTEYKGDELRKAIDYFCHLAIAPDFYKHIVDNDIEFSKTTFFQKMQWLKTENEDLYNPDYNDLIRVAFTTQFNRGRLSDLVSLLSGRNFETRTYEDSIAEKSFDLLKKGVYNFINETNFKRFLMIVKSAGFISPKLIRSQNALNFAYIVYLKLKDLNVNAIVIESYVRRWLVFSILTGRYSGSPESTFDFDIKQIAQKPFDVYLKEKEDGELSDAFWNASLPQSLDTSVASSPYFHVFLASQVKTNDKGFLSKDVTVGDLISLRGDIHHLFPKDFLKKNGLDRSKYNQIANYVYMQSEINIKVGNKPPKDYFKIIVDQINNENQQVSGIATENELLDNLKMNCVPEQILKMDYIDYNEFLTMRRKLIANKIKNYYFSL</sequence>
<reference evidence="2 3" key="1">
    <citation type="submission" date="2019-06" db="EMBL/GenBank/DDBJ databases">
        <title>Genomic Encyclopedia of Archaeal and Bacterial Type Strains, Phase II (KMG-II): from individual species to whole genera.</title>
        <authorList>
            <person name="Goeker M."/>
        </authorList>
    </citation>
    <scope>NUCLEOTIDE SEQUENCE [LARGE SCALE GENOMIC DNA]</scope>
    <source>
        <strain evidence="2 3">DSM 24789</strain>
    </source>
</reference>
<gene>
    <name evidence="2" type="ORF">BC670_1253</name>
</gene>
<dbReference type="Proteomes" id="UP000320773">
    <property type="component" value="Unassembled WGS sequence"/>
</dbReference>
<dbReference type="Pfam" id="PF03235">
    <property type="entry name" value="GmrSD_N"/>
    <property type="match status" value="1"/>
</dbReference>
<dbReference type="PANTHER" id="PTHR37292:SF2">
    <property type="entry name" value="DUF262 DOMAIN-CONTAINING PROTEIN"/>
    <property type="match status" value="1"/>
</dbReference>
<dbReference type="InterPro" id="IPR004919">
    <property type="entry name" value="GmrSD_N"/>
</dbReference>
<comment type="caution">
    <text evidence="2">The sequence shown here is derived from an EMBL/GenBank/DDBJ whole genome shotgun (WGS) entry which is preliminary data.</text>
</comment>
<evidence type="ECO:0000313" key="3">
    <source>
        <dbReference type="Proteomes" id="UP000320773"/>
    </source>
</evidence>